<reference evidence="2" key="1">
    <citation type="journal article" date="2016" name="Ticks Tick Borne Dis.">
        <title>De novo assembly and annotation of the salivary gland transcriptome of Rhipicephalus appendiculatus male and female ticks during blood feeding.</title>
        <authorList>
            <person name="de Castro M.H."/>
            <person name="de Klerk D."/>
            <person name="Pienaar R."/>
            <person name="Latif A.A."/>
            <person name="Rees D.J."/>
            <person name="Mans B.J."/>
        </authorList>
    </citation>
    <scope>NUCLEOTIDE SEQUENCE</scope>
    <source>
        <tissue evidence="2">Salivary glands</tissue>
    </source>
</reference>
<keyword evidence="1" id="KW-0732">Signal</keyword>
<feature type="signal peptide" evidence="1">
    <location>
        <begin position="1"/>
        <end position="18"/>
    </location>
</feature>
<sequence>MVVGWAFRWAVLVVLTNAGKNVKHATPIPPENSVPGRATTSAKEITPCLEGDKYTCRNVGRRRKRPLPHMGRALACWYAAAAPLRPLAAAWYPTFFELQ</sequence>
<proteinExistence type="predicted"/>
<evidence type="ECO:0000256" key="1">
    <source>
        <dbReference type="SAM" id="SignalP"/>
    </source>
</evidence>
<name>A0A131YFC3_RHIAP</name>
<accession>A0A131YFC3</accession>
<evidence type="ECO:0008006" key="3">
    <source>
        <dbReference type="Google" id="ProtNLM"/>
    </source>
</evidence>
<dbReference type="AlphaFoldDB" id="A0A131YFC3"/>
<protein>
    <recommendedName>
        <fullName evidence="3">Secreted protein</fullName>
    </recommendedName>
</protein>
<feature type="chain" id="PRO_5007284928" description="Secreted protein" evidence="1">
    <location>
        <begin position="19"/>
        <end position="99"/>
    </location>
</feature>
<dbReference type="EMBL" id="GEDV01010930">
    <property type="protein sequence ID" value="JAP77627.1"/>
    <property type="molecule type" value="Transcribed_RNA"/>
</dbReference>
<evidence type="ECO:0000313" key="2">
    <source>
        <dbReference type="EMBL" id="JAP77627.1"/>
    </source>
</evidence>
<organism evidence="2">
    <name type="scientific">Rhipicephalus appendiculatus</name>
    <name type="common">Brown ear tick</name>
    <dbReference type="NCBI Taxonomy" id="34631"/>
    <lineage>
        <taxon>Eukaryota</taxon>
        <taxon>Metazoa</taxon>
        <taxon>Ecdysozoa</taxon>
        <taxon>Arthropoda</taxon>
        <taxon>Chelicerata</taxon>
        <taxon>Arachnida</taxon>
        <taxon>Acari</taxon>
        <taxon>Parasitiformes</taxon>
        <taxon>Ixodida</taxon>
        <taxon>Ixodoidea</taxon>
        <taxon>Ixodidae</taxon>
        <taxon>Rhipicephalinae</taxon>
        <taxon>Rhipicephalus</taxon>
        <taxon>Rhipicephalus</taxon>
    </lineage>
</organism>